<dbReference type="PANTHER" id="PTHR34945">
    <property type="entry name" value="2-OXOGLUTARATE (2OG) AND FE(II)-DEPENDENT OXYGENASE SUPERFAMILY PROTEIN"/>
    <property type="match status" value="1"/>
</dbReference>
<proteinExistence type="predicted"/>
<dbReference type="Gramene" id="Zm00001eb050050_T001">
    <property type="protein sequence ID" value="Zm00001eb050050_P001"/>
    <property type="gene ID" value="Zm00001eb050050"/>
</dbReference>
<dbReference type="PANTHER" id="PTHR34945:SF4">
    <property type="entry name" value="2-OXOGLUTARATE (2OG) AND FE(II)-DEPENDENT OXYGENASE SUPERFAMILY PROTEIN"/>
    <property type="match status" value="1"/>
</dbReference>
<reference evidence="2" key="3">
    <citation type="submission" date="2021-05" db="UniProtKB">
        <authorList>
            <consortium name="EnsemblPlants"/>
        </authorList>
    </citation>
    <scope>IDENTIFICATION</scope>
    <source>
        <strain evidence="2">cv. B73</strain>
    </source>
</reference>
<evidence type="ECO:0000313" key="2">
    <source>
        <dbReference type="EnsemblPlants" id="Zm00001eb050050_P001"/>
    </source>
</evidence>
<dbReference type="Proteomes" id="UP000007305">
    <property type="component" value="Chromosome 1"/>
</dbReference>
<evidence type="ECO:0000313" key="3">
    <source>
        <dbReference type="Proteomes" id="UP000007305"/>
    </source>
</evidence>
<organism evidence="2 3">
    <name type="scientific">Zea mays</name>
    <name type="common">Maize</name>
    <dbReference type="NCBI Taxonomy" id="4577"/>
    <lineage>
        <taxon>Eukaryota</taxon>
        <taxon>Viridiplantae</taxon>
        <taxon>Streptophyta</taxon>
        <taxon>Embryophyta</taxon>
        <taxon>Tracheophyta</taxon>
        <taxon>Spermatophyta</taxon>
        <taxon>Magnoliopsida</taxon>
        <taxon>Liliopsida</taxon>
        <taxon>Poales</taxon>
        <taxon>Poaceae</taxon>
        <taxon>PACMAD clade</taxon>
        <taxon>Panicoideae</taxon>
        <taxon>Andropogonodae</taxon>
        <taxon>Andropogoneae</taxon>
        <taxon>Tripsacinae</taxon>
        <taxon>Zea</taxon>
    </lineage>
</organism>
<dbReference type="EnsemblPlants" id="Zm00001eb050050_T001">
    <property type="protein sequence ID" value="Zm00001eb050050_P001"/>
    <property type="gene ID" value="Zm00001eb050050"/>
</dbReference>
<protein>
    <submittedName>
        <fullName evidence="2">Uncharacterized protein</fullName>
    </submittedName>
</protein>
<name>A0A804M0J1_MAIZE</name>
<keyword evidence="3" id="KW-1185">Reference proteome</keyword>
<dbReference type="AlphaFoldDB" id="A0A804M0J1"/>
<dbReference type="InParanoid" id="A0A804M0J1"/>
<reference evidence="2" key="2">
    <citation type="submission" date="2019-07" db="EMBL/GenBank/DDBJ databases">
        <authorList>
            <person name="Seetharam A."/>
            <person name="Woodhouse M."/>
            <person name="Cannon E."/>
        </authorList>
    </citation>
    <scope>NUCLEOTIDE SEQUENCE [LARGE SCALE GENOMIC DNA]</scope>
    <source>
        <strain evidence="2">cv. B73</strain>
    </source>
</reference>
<reference evidence="3" key="1">
    <citation type="submission" date="2015-12" db="EMBL/GenBank/DDBJ databases">
        <title>Update maize B73 reference genome by single molecule sequencing technologies.</title>
        <authorList>
            <consortium name="Maize Genome Sequencing Project"/>
            <person name="Ware D."/>
        </authorList>
    </citation>
    <scope>NUCLEOTIDE SEQUENCE [LARGE SCALE GENOMIC DNA]</scope>
    <source>
        <strain evidence="3">cv. B73</strain>
    </source>
</reference>
<feature type="region of interest" description="Disordered" evidence="1">
    <location>
        <begin position="1"/>
        <end position="34"/>
    </location>
</feature>
<sequence length="155" mass="16713">MLPPPHATPAIPGPSPHPPPQPAPTPIRTARGARTVATDERVLAEFLEASLRVPDLSLPPRKCFIFPPPAPERDGVPSHALISGDVDAEQRAIAAAAEFGAFRMTGAVEAREVREAVEAASGLVFAAPEEVKRGLERWFRRRDQEPQRSSFGSGR</sequence>
<feature type="compositionally biased region" description="Pro residues" evidence="1">
    <location>
        <begin position="1"/>
        <end position="25"/>
    </location>
</feature>
<dbReference type="FunCoup" id="A0A804M0J1">
    <property type="interactions" value="470"/>
</dbReference>
<evidence type="ECO:0000256" key="1">
    <source>
        <dbReference type="SAM" id="MobiDB-lite"/>
    </source>
</evidence>
<accession>A0A804M0J1</accession>